<feature type="region of interest" description="Disordered" evidence="3">
    <location>
        <begin position="560"/>
        <end position="647"/>
    </location>
</feature>
<feature type="compositionally biased region" description="Polar residues" evidence="3">
    <location>
        <begin position="1599"/>
        <end position="1610"/>
    </location>
</feature>
<feature type="compositionally biased region" description="Polar residues" evidence="3">
    <location>
        <begin position="368"/>
        <end position="379"/>
    </location>
</feature>
<dbReference type="OrthoDB" id="3557462at2759"/>
<gene>
    <name evidence="4" type="ORF">OCU04_008100</name>
</gene>
<feature type="compositionally biased region" description="Acidic residues" evidence="3">
    <location>
        <begin position="44"/>
        <end position="65"/>
    </location>
</feature>
<feature type="region of interest" description="Disordered" evidence="3">
    <location>
        <begin position="1364"/>
        <end position="1397"/>
    </location>
</feature>
<evidence type="ECO:0000256" key="2">
    <source>
        <dbReference type="SAM" id="Coils"/>
    </source>
</evidence>
<feature type="region of interest" description="Disordered" evidence="3">
    <location>
        <begin position="128"/>
        <end position="242"/>
    </location>
</feature>
<comment type="caution">
    <text evidence="4">The sequence shown here is derived from an EMBL/GenBank/DDBJ whole genome shotgun (WGS) entry which is preliminary data.</text>
</comment>
<feature type="compositionally biased region" description="Polar residues" evidence="3">
    <location>
        <begin position="1562"/>
        <end position="1575"/>
    </location>
</feature>
<evidence type="ECO:0000256" key="3">
    <source>
        <dbReference type="SAM" id="MobiDB-lite"/>
    </source>
</evidence>
<feature type="compositionally biased region" description="Polar residues" evidence="3">
    <location>
        <begin position="1378"/>
        <end position="1397"/>
    </location>
</feature>
<feature type="compositionally biased region" description="Basic and acidic residues" evidence="3">
    <location>
        <begin position="87"/>
        <end position="106"/>
    </location>
</feature>
<feature type="coiled-coil region" evidence="2">
    <location>
        <begin position="1195"/>
        <end position="1302"/>
    </location>
</feature>
<feature type="compositionally biased region" description="Basic and acidic residues" evidence="3">
    <location>
        <begin position="1319"/>
        <end position="1350"/>
    </location>
</feature>
<evidence type="ECO:0000256" key="1">
    <source>
        <dbReference type="ARBA" id="ARBA00023054"/>
    </source>
</evidence>
<feature type="compositionally biased region" description="Polar residues" evidence="3">
    <location>
        <begin position="619"/>
        <end position="632"/>
    </location>
</feature>
<feature type="compositionally biased region" description="Basic and acidic residues" evidence="3">
    <location>
        <begin position="1579"/>
        <end position="1591"/>
    </location>
</feature>
<reference evidence="4" key="1">
    <citation type="submission" date="2022-11" db="EMBL/GenBank/DDBJ databases">
        <title>Genome Resource of Sclerotinia nivalis Strain SnTB1, a Plant Pathogen Isolated from American Ginseng.</title>
        <authorList>
            <person name="Fan S."/>
        </authorList>
    </citation>
    <scope>NUCLEOTIDE SEQUENCE</scope>
    <source>
        <strain evidence="4">SnTB1</strain>
    </source>
</reference>
<feature type="coiled-coil region" evidence="2">
    <location>
        <begin position="712"/>
        <end position="767"/>
    </location>
</feature>
<feature type="region of interest" description="Disordered" evidence="3">
    <location>
        <begin position="290"/>
        <end position="500"/>
    </location>
</feature>
<feature type="region of interest" description="Disordered" evidence="3">
    <location>
        <begin position="535"/>
        <end position="554"/>
    </location>
</feature>
<feature type="coiled-coil region" evidence="2">
    <location>
        <begin position="994"/>
        <end position="1042"/>
    </location>
</feature>
<feature type="compositionally biased region" description="Polar residues" evidence="3">
    <location>
        <begin position="598"/>
        <end position="611"/>
    </location>
</feature>
<feature type="region of interest" description="Disordered" evidence="3">
    <location>
        <begin position="1"/>
        <end position="113"/>
    </location>
</feature>
<feature type="compositionally biased region" description="Polar residues" evidence="3">
    <location>
        <begin position="535"/>
        <end position="550"/>
    </location>
</feature>
<name>A0A9X0AHM7_9HELO</name>
<keyword evidence="5" id="KW-1185">Reference proteome</keyword>
<protein>
    <submittedName>
        <fullName evidence="4">Uncharacterized protein</fullName>
    </submittedName>
</protein>
<dbReference type="PANTHER" id="PTHR32083:SF48">
    <property type="entry name" value="TRANS-GOLGI NETWORK-LOCALIZED SYP41-INTERACTING PROTEIN 1"/>
    <property type="match status" value="1"/>
</dbReference>
<feature type="compositionally biased region" description="Polar residues" evidence="3">
    <location>
        <begin position="197"/>
        <end position="208"/>
    </location>
</feature>
<feature type="compositionally biased region" description="Low complexity" evidence="3">
    <location>
        <begin position="166"/>
        <end position="175"/>
    </location>
</feature>
<proteinExistence type="predicted"/>
<accession>A0A9X0AHM7</accession>
<sequence length="1637" mass="182693">MALNPDEQESQIVAPLHSPPPEQNYLDEAFPGGADGYHNAGGDQDFDADDEQMDDTDAEADEMDLDPQPVPQQDSNKSFVEETQFADIEKDTQATRHQEESIEKEIQNASFGSRSFVEEAQYAGIEIDTQATEDTPQFPGSDPPFQRQGILENGQPASNAVHHANISPPKFISKPKIPEEAPFKFGIPAHARKNREPTVQNPSTSKVGSQPERVVLPGATPMPDSRDEPSTKPVQSTQKAPFRDYETAATHLVSDRCAAVSVKSFVEKEAIRTAENMALVEQVSDACNLPLLSSVDSPRGTLPTTRNDSRHQQMSHSRAGSSAKTQVPEREVDSVIQNNSAAPPTQIPTKCLTDPLLQTKEGMAASHNIFSQSASGTGSSKDENTLDKSNKLSVLRTSPNQQPKPAGPPSPRQNTVTPARGPQRPRMRQKSSNQMNRVSVKTKFDVHNLVKKAPFPEAFSDKPKLQVYRDMASKTQVPAPQSKTQPQYSESRSTEEELPTRIQAAVESESRILPASINPVQSAQRAWATQPITSDLSVSHSRVQESNASIGDSIMKSAVDDENQPVEASRQSHQSIPISKFQPSHPVAHTGCHASMHPQPSRSVSQANISRPHSRQDSSRPQATTRTQAGHQTQRRVMSRPVKSHDLEPQGISEAALSHIGRTKVAKATIVPSQGESNQIGDHISSRQEKPSLDFDGLHHVVMECQKQQGIIQTQVNVISNLNAKLQDAEAQLRDTCVINEELEARKDELSKRVERLNDLSNRYRKHINEVVVCQKSLKQDSKEMKKSMGNLKLVSTKEFEDRQAQISRMTQLLEEIKQAREDKTQQDLRNAKFKTLGEKIDSLQRENDRLKAVNDSKIAELQQERLRIEELQKQISNGDLDRHKEVMEILQKPQVDTLGELTKEDGILTKVLNSSEGVQGKFNEISKTVTNSLNQTSEWQQTLTKILENFYSRIQTKLDDNGSKDTNFQESTVKLFDGLGERLDQINGDLNEKIKLSEQLNVLRESNATLKANLNSKDAELENHVARMYELTRELADVRSQLINKAEQLAISVAQPREDPELKKKVDDLITETSRLQKLLSIANDDKSQAENSVQIHQATITTTQNQLRETEDKVRKAEATIEKMEGNNRKLQIECRSAMERVRQETTQLALSQKKDLVAQHDSLVNDLKHKQTETEKKLHVAVEKSKKSQWATDEHAKTINRLKSEIATYKDQLLQQKLQLQSLEESSISAPQLQKYKQEHKQEILSIRQEQANQRASSNACRDECLKIKGEIEGAQKRLRDMNDANELLMKENDRLRKRLEDVSPVTEDIVGGPSRVDDTRPSSRRPAERRSSNFHNQPHDKLMGGSHSEFKIDAVLASSSSRTISSASRTSSSQVYGDNSGGNQTPTKPSTNIASLETSPLTDLEDIMPNVQSAHSREELQRVYNKNRQVSNDKIAQMDSVRSKYYPHGEHTLGTPKSKTNKVVIAVEGESVSTPNQASVPVPSIAEENIQRRMNKPAKSALKKTDHQDSFINPDGSQSQVYNPRDERLTAVFKKPAPRNNRGLDTGLHATLGTGASSYNRIASSTPNIPNSRAPEPRYEPTPEIKRNAIKRARSNSSLAAQNLQPTKPAKAPRMYHRQQTNKTIIPDSQDRL</sequence>
<dbReference type="EMBL" id="JAPEIS010000009">
    <property type="protein sequence ID" value="KAJ8062845.1"/>
    <property type="molecule type" value="Genomic_DNA"/>
</dbReference>
<feature type="compositionally biased region" description="Polar residues" evidence="3">
    <location>
        <begin position="302"/>
        <end position="325"/>
    </location>
</feature>
<dbReference type="Proteomes" id="UP001152300">
    <property type="component" value="Unassembled WGS sequence"/>
</dbReference>
<feature type="compositionally biased region" description="Polar residues" evidence="3">
    <location>
        <begin position="391"/>
        <end position="403"/>
    </location>
</feature>
<keyword evidence="1 2" id="KW-0175">Coiled coil</keyword>
<feature type="region of interest" description="Disordered" evidence="3">
    <location>
        <begin position="1309"/>
        <end position="1350"/>
    </location>
</feature>
<dbReference type="GO" id="GO:0005856">
    <property type="term" value="C:cytoskeleton"/>
    <property type="evidence" value="ECO:0007669"/>
    <property type="project" value="TreeGrafter"/>
</dbReference>
<organism evidence="4 5">
    <name type="scientific">Sclerotinia nivalis</name>
    <dbReference type="NCBI Taxonomy" id="352851"/>
    <lineage>
        <taxon>Eukaryota</taxon>
        <taxon>Fungi</taxon>
        <taxon>Dikarya</taxon>
        <taxon>Ascomycota</taxon>
        <taxon>Pezizomycotina</taxon>
        <taxon>Leotiomycetes</taxon>
        <taxon>Helotiales</taxon>
        <taxon>Sclerotiniaceae</taxon>
        <taxon>Sclerotinia</taxon>
    </lineage>
</organism>
<feature type="compositionally biased region" description="Polar residues" evidence="3">
    <location>
        <begin position="473"/>
        <end position="491"/>
    </location>
</feature>
<feature type="compositionally biased region" description="Low complexity" evidence="3">
    <location>
        <begin position="1364"/>
        <end position="1377"/>
    </location>
</feature>
<feature type="compositionally biased region" description="Polar residues" evidence="3">
    <location>
        <begin position="430"/>
        <end position="439"/>
    </location>
</feature>
<feature type="region of interest" description="Disordered" evidence="3">
    <location>
        <begin position="1562"/>
        <end position="1637"/>
    </location>
</feature>
<dbReference type="PANTHER" id="PTHR32083">
    <property type="entry name" value="CILIA AND FLAGELLA-ASSOCIATED PROTEIN 58-RELATED"/>
    <property type="match status" value="1"/>
</dbReference>
<feature type="coiled-coil region" evidence="2">
    <location>
        <begin position="803"/>
        <end position="882"/>
    </location>
</feature>
<feature type="coiled-coil region" evidence="2">
    <location>
        <begin position="1095"/>
        <end position="1150"/>
    </location>
</feature>
<feature type="region of interest" description="Disordered" evidence="3">
    <location>
        <begin position="1502"/>
        <end position="1526"/>
    </location>
</feature>
<feature type="compositionally biased region" description="Basic and acidic residues" evidence="3">
    <location>
        <begin position="380"/>
        <end position="390"/>
    </location>
</feature>
<evidence type="ECO:0000313" key="4">
    <source>
        <dbReference type="EMBL" id="KAJ8062845.1"/>
    </source>
</evidence>
<evidence type="ECO:0000313" key="5">
    <source>
        <dbReference type="Proteomes" id="UP001152300"/>
    </source>
</evidence>